<evidence type="ECO:0000313" key="5">
    <source>
        <dbReference type="Proteomes" id="UP000236173"/>
    </source>
</evidence>
<dbReference type="SMART" id="SM00448">
    <property type="entry name" value="REC"/>
    <property type="match status" value="1"/>
</dbReference>
<dbReference type="PANTHER" id="PTHR44591">
    <property type="entry name" value="STRESS RESPONSE REGULATOR PROTEIN 1"/>
    <property type="match status" value="1"/>
</dbReference>
<keyword evidence="1 2" id="KW-0597">Phosphoprotein</keyword>
<evidence type="ECO:0000259" key="3">
    <source>
        <dbReference type="PROSITE" id="PS50110"/>
    </source>
</evidence>
<accession>A0A2H5XCN1</accession>
<organism evidence="4 5">
    <name type="scientific">Candidatus Fervidibacter japonicus</name>
    <dbReference type="NCBI Taxonomy" id="2035412"/>
    <lineage>
        <taxon>Bacteria</taxon>
        <taxon>Candidatus Fervidibacterota</taxon>
        <taxon>Candidatus Fervidibacter</taxon>
    </lineage>
</organism>
<dbReference type="Proteomes" id="UP000236173">
    <property type="component" value="Unassembled WGS sequence"/>
</dbReference>
<evidence type="ECO:0000313" key="4">
    <source>
        <dbReference type="EMBL" id="GBC98897.1"/>
    </source>
</evidence>
<name>A0A2H5XCN1_9BACT</name>
<dbReference type="EMBL" id="BEHT01000017">
    <property type="protein sequence ID" value="GBC98897.1"/>
    <property type="molecule type" value="Genomic_DNA"/>
</dbReference>
<dbReference type="GO" id="GO:0000160">
    <property type="term" value="P:phosphorelay signal transduction system"/>
    <property type="evidence" value="ECO:0007669"/>
    <property type="project" value="InterPro"/>
</dbReference>
<feature type="domain" description="Response regulatory" evidence="3">
    <location>
        <begin position="5"/>
        <end position="121"/>
    </location>
</feature>
<proteinExistence type="predicted"/>
<dbReference type="SUPFAM" id="SSF52172">
    <property type="entry name" value="CheY-like"/>
    <property type="match status" value="1"/>
</dbReference>
<reference evidence="5" key="1">
    <citation type="submission" date="2017-09" db="EMBL/GenBank/DDBJ databases">
        <title>Metaegenomics of thermophilic ammonia-oxidizing enrichment culture.</title>
        <authorList>
            <person name="Kato S."/>
            <person name="Suzuki K."/>
        </authorList>
    </citation>
    <scope>NUCLEOTIDE SEQUENCE [LARGE SCALE GENOMIC DNA]</scope>
</reference>
<dbReference type="InterPro" id="IPR050595">
    <property type="entry name" value="Bact_response_regulator"/>
</dbReference>
<evidence type="ECO:0000256" key="1">
    <source>
        <dbReference type="ARBA" id="ARBA00022553"/>
    </source>
</evidence>
<dbReference type="PROSITE" id="PS50110">
    <property type="entry name" value="RESPONSE_REGULATORY"/>
    <property type="match status" value="1"/>
</dbReference>
<evidence type="ECO:0000256" key="2">
    <source>
        <dbReference type="PROSITE-ProRule" id="PRU00169"/>
    </source>
</evidence>
<dbReference type="Gene3D" id="3.40.50.2300">
    <property type="match status" value="1"/>
</dbReference>
<dbReference type="PANTHER" id="PTHR44591:SF3">
    <property type="entry name" value="RESPONSE REGULATORY DOMAIN-CONTAINING PROTEIN"/>
    <property type="match status" value="1"/>
</dbReference>
<protein>
    <submittedName>
        <fullName evidence="4">Sensory transduction protein regX3</fullName>
    </submittedName>
</protein>
<dbReference type="InterPro" id="IPR011006">
    <property type="entry name" value="CheY-like_superfamily"/>
</dbReference>
<comment type="caution">
    <text evidence="4">The sequence shown here is derived from an EMBL/GenBank/DDBJ whole genome shotgun (WGS) entry which is preliminary data.</text>
</comment>
<dbReference type="AlphaFoldDB" id="A0A2H5XCN1"/>
<feature type="modified residue" description="4-aspartylphosphate" evidence="2">
    <location>
        <position position="54"/>
    </location>
</feature>
<sequence length="131" mass="14984">MTGKRVLVVEDDPAIMELLHFLLKQEGLHVEVARDGLEALDRMDAAKPDLVLLDLRLPKLEGLDVLWEIRNNPRWQSVPVIIISVDDSPHTMLQGWQLGVEGYFVKPFDPDELLRIVRRVLSLPHEASYNV</sequence>
<gene>
    <name evidence="4" type="primary">regX3</name>
    <name evidence="4" type="ORF">HRbin17_01414</name>
</gene>
<dbReference type="InterPro" id="IPR001789">
    <property type="entry name" value="Sig_transdc_resp-reg_receiver"/>
</dbReference>
<dbReference type="Pfam" id="PF00072">
    <property type="entry name" value="Response_reg"/>
    <property type="match status" value="1"/>
</dbReference>